<keyword evidence="1" id="KW-1185">Reference proteome</keyword>
<evidence type="ECO:0000313" key="2">
    <source>
        <dbReference type="WBParaSite" id="SMUV_0000865001-mRNA-1"/>
    </source>
</evidence>
<protein>
    <submittedName>
        <fullName evidence="2">Nicotinate-nucleotide pyrophosphorylase</fullName>
    </submittedName>
</protein>
<dbReference type="Proteomes" id="UP000046393">
    <property type="component" value="Unplaced"/>
</dbReference>
<dbReference type="WBParaSite" id="SMUV_0000865001-mRNA-1">
    <property type="protein sequence ID" value="SMUV_0000865001-mRNA-1"/>
    <property type="gene ID" value="SMUV_0000865001"/>
</dbReference>
<reference evidence="2" key="1">
    <citation type="submission" date="2017-02" db="UniProtKB">
        <authorList>
            <consortium name="WormBaseParasite"/>
        </authorList>
    </citation>
    <scope>IDENTIFICATION</scope>
</reference>
<name>A0A0N5AUV3_9BILA</name>
<accession>A0A0N5AUV3</accession>
<sequence>MRILSWTIKSLNVLLNLGSFLNLINFTNLMATNQALLKIAGEAYGIPVYGTQAHLFICAFSSISENIF</sequence>
<dbReference type="AlphaFoldDB" id="A0A0N5AUV3"/>
<proteinExistence type="predicted"/>
<evidence type="ECO:0000313" key="1">
    <source>
        <dbReference type="Proteomes" id="UP000046393"/>
    </source>
</evidence>
<organism evidence="1 2">
    <name type="scientific">Syphacia muris</name>
    <dbReference type="NCBI Taxonomy" id="451379"/>
    <lineage>
        <taxon>Eukaryota</taxon>
        <taxon>Metazoa</taxon>
        <taxon>Ecdysozoa</taxon>
        <taxon>Nematoda</taxon>
        <taxon>Chromadorea</taxon>
        <taxon>Rhabditida</taxon>
        <taxon>Spirurina</taxon>
        <taxon>Oxyuridomorpha</taxon>
        <taxon>Oxyuroidea</taxon>
        <taxon>Oxyuridae</taxon>
        <taxon>Syphacia</taxon>
    </lineage>
</organism>